<dbReference type="CDD" id="cd06464">
    <property type="entry name" value="ACD_sHsps-like"/>
    <property type="match status" value="1"/>
</dbReference>
<dbReference type="PANTHER" id="PTHR11527">
    <property type="entry name" value="HEAT-SHOCK PROTEIN 20 FAMILY MEMBER"/>
    <property type="match status" value="1"/>
</dbReference>
<protein>
    <submittedName>
        <fullName evidence="4">Hsp20/alpha crystallin family protein</fullName>
    </submittedName>
</protein>
<dbReference type="EMBL" id="VTAW01000013">
    <property type="protein sequence ID" value="TYT61845.1"/>
    <property type="molecule type" value="Genomic_DNA"/>
</dbReference>
<organism evidence="4 5">
    <name type="scientific">Natrialba swarupiae</name>
    <dbReference type="NCBI Taxonomy" id="2448032"/>
    <lineage>
        <taxon>Archaea</taxon>
        <taxon>Methanobacteriati</taxon>
        <taxon>Methanobacteriota</taxon>
        <taxon>Stenosarchaea group</taxon>
        <taxon>Halobacteria</taxon>
        <taxon>Halobacteriales</taxon>
        <taxon>Natrialbaceae</taxon>
        <taxon>Natrialba</taxon>
    </lineage>
</organism>
<dbReference type="InterPro" id="IPR002068">
    <property type="entry name" value="A-crystallin/Hsp20_dom"/>
</dbReference>
<dbReference type="Pfam" id="PF00011">
    <property type="entry name" value="HSP20"/>
    <property type="match status" value="1"/>
</dbReference>
<comment type="caution">
    <text evidence="4">The sequence shown here is derived from an EMBL/GenBank/DDBJ whole genome shotgun (WGS) entry which is preliminary data.</text>
</comment>
<name>A0A5D5ALQ9_9EURY</name>
<dbReference type="InterPro" id="IPR008978">
    <property type="entry name" value="HSP20-like_chaperone"/>
</dbReference>
<accession>A0A5D5ALQ9</accession>
<keyword evidence="5" id="KW-1185">Reference proteome</keyword>
<dbReference type="PROSITE" id="PS01031">
    <property type="entry name" value="SHSP"/>
    <property type="match status" value="1"/>
</dbReference>
<dbReference type="RefSeq" id="WP_149081637.1">
    <property type="nucleotide sequence ID" value="NZ_VTAW01000013.1"/>
</dbReference>
<reference evidence="4 5" key="1">
    <citation type="submission" date="2019-08" db="EMBL/GenBank/DDBJ databases">
        <title>Archaea genome.</title>
        <authorList>
            <person name="Kajale S."/>
            <person name="Shouche Y."/>
            <person name="Deshpande N."/>
            <person name="Sharma A."/>
        </authorList>
    </citation>
    <scope>NUCLEOTIDE SEQUENCE [LARGE SCALE GENOMIC DNA]</scope>
    <source>
        <strain evidence="4 5">ESP3B_9</strain>
    </source>
</reference>
<evidence type="ECO:0000259" key="3">
    <source>
        <dbReference type="PROSITE" id="PS01031"/>
    </source>
</evidence>
<feature type="domain" description="SHSP" evidence="3">
    <location>
        <begin position="41"/>
        <end position="153"/>
    </location>
</feature>
<sequence>MAGRSGPFDEIGELFDRLARQLETAARSWETAVDDRSRLDLSMRGSATSLDVAEEGEEFVVTVDVPGYETDDLEINLTGETLKIRGERARETDQVDEETYIRRERELRSFSRQVRLPAVVDADGVDATLNNGVLTIRLPTLESDDNAQTIDIE</sequence>
<dbReference type="Proteomes" id="UP000324104">
    <property type="component" value="Unassembled WGS sequence"/>
</dbReference>
<proteinExistence type="inferred from homology"/>
<dbReference type="SUPFAM" id="SSF49764">
    <property type="entry name" value="HSP20-like chaperones"/>
    <property type="match status" value="1"/>
</dbReference>
<comment type="similarity">
    <text evidence="1 2">Belongs to the small heat shock protein (HSP20) family.</text>
</comment>
<evidence type="ECO:0000313" key="5">
    <source>
        <dbReference type="Proteomes" id="UP000324104"/>
    </source>
</evidence>
<dbReference type="AlphaFoldDB" id="A0A5D5ALQ9"/>
<evidence type="ECO:0000256" key="1">
    <source>
        <dbReference type="PROSITE-ProRule" id="PRU00285"/>
    </source>
</evidence>
<gene>
    <name evidence="4" type="ORF">FYC77_11425</name>
</gene>
<evidence type="ECO:0000313" key="4">
    <source>
        <dbReference type="EMBL" id="TYT61845.1"/>
    </source>
</evidence>
<evidence type="ECO:0000256" key="2">
    <source>
        <dbReference type="RuleBase" id="RU003616"/>
    </source>
</evidence>
<dbReference type="Gene3D" id="2.60.40.790">
    <property type="match status" value="1"/>
</dbReference>
<dbReference type="InterPro" id="IPR031107">
    <property type="entry name" value="Small_HSP"/>
</dbReference>